<gene>
    <name evidence="1" type="ORF">F383_12733</name>
</gene>
<organism evidence="1 2">
    <name type="scientific">Gossypium arboreum</name>
    <name type="common">Tree cotton</name>
    <name type="synonym">Gossypium nanking</name>
    <dbReference type="NCBI Taxonomy" id="29729"/>
    <lineage>
        <taxon>Eukaryota</taxon>
        <taxon>Viridiplantae</taxon>
        <taxon>Streptophyta</taxon>
        <taxon>Embryophyta</taxon>
        <taxon>Tracheophyta</taxon>
        <taxon>Spermatophyta</taxon>
        <taxon>Magnoliopsida</taxon>
        <taxon>eudicotyledons</taxon>
        <taxon>Gunneridae</taxon>
        <taxon>Pentapetalae</taxon>
        <taxon>rosids</taxon>
        <taxon>malvids</taxon>
        <taxon>Malvales</taxon>
        <taxon>Malvaceae</taxon>
        <taxon>Malvoideae</taxon>
        <taxon>Gossypium</taxon>
    </lineage>
</organism>
<sequence>MPVEPIKNSKDTRVNNIINPSIHYHLCSFKPESVSSS</sequence>
<evidence type="ECO:0000313" key="1">
    <source>
        <dbReference type="EMBL" id="KHG10700.1"/>
    </source>
</evidence>
<protein>
    <submittedName>
        <fullName evidence="1">Uncharacterized protein</fullName>
    </submittedName>
</protein>
<accession>A0A0B0NCY3</accession>
<reference evidence="2" key="1">
    <citation type="submission" date="2014-09" db="EMBL/GenBank/DDBJ databases">
        <authorList>
            <person name="Mudge J."/>
            <person name="Ramaraj T."/>
            <person name="Lindquist I.E."/>
            <person name="Bharti A.K."/>
            <person name="Sundararajan A."/>
            <person name="Cameron C.T."/>
            <person name="Woodward J.E."/>
            <person name="May G.D."/>
            <person name="Brubaker C."/>
            <person name="Broadhvest J."/>
            <person name="Wilkins T.A."/>
        </authorList>
    </citation>
    <scope>NUCLEOTIDE SEQUENCE</scope>
    <source>
        <strain evidence="2">cv. AKA8401</strain>
    </source>
</reference>
<dbReference type="AlphaFoldDB" id="A0A0B0NCY3"/>
<dbReference type="Proteomes" id="UP000032142">
    <property type="component" value="Unassembled WGS sequence"/>
</dbReference>
<proteinExistence type="predicted"/>
<dbReference type="EMBL" id="KN394436">
    <property type="protein sequence ID" value="KHG10700.1"/>
    <property type="molecule type" value="Genomic_DNA"/>
</dbReference>
<name>A0A0B0NCY3_GOSAR</name>
<keyword evidence="2" id="KW-1185">Reference proteome</keyword>
<evidence type="ECO:0000313" key="2">
    <source>
        <dbReference type="Proteomes" id="UP000032142"/>
    </source>
</evidence>